<evidence type="ECO:0000256" key="1">
    <source>
        <dbReference type="SAM" id="SignalP"/>
    </source>
</evidence>
<evidence type="ECO:0000313" key="2">
    <source>
        <dbReference type="EMBL" id="CAH1000415.1"/>
    </source>
</evidence>
<dbReference type="Proteomes" id="UP000837803">
    <property type="component" value="Unassembled WGS sequence"/>
</dbReference>
<dbReference type="Pfam" id="PF11751">
    <property type="entry name" value="PorP_SprF"/>
    <property type="match status" value="1"/>
</dbReference>
<protein>
    <recommendedName>
        <fullName evidence="4">Type IX secretion system membrane protein PorP/SprF</fullName>
    </recommendedName>
</protein>
<proteinExistence type="predicted"/>
<evidence type="ECO:0008006" key="4">
    <source>
        <dbReference type="Google" id="ProtNLM"/>
    </source>
</evidence>
<accession>A0ABM9B004</accession>
<gene>
    <name evidence="2" type="ORF">LEM8419_01568</name>
</gene>
<dbReference type="EMBL" id="CAKLPZ010000001">
    <property type="protein sequence ID" value="CAH1000415.1"/>
    <property type="molecule type" value="Genomic_DNA"/>
</dbReference>
<comment type="caution">
    <text evidence="2">The sequence shown here is derived from an EMBL/GenBank/DDBJ whole genome shotgun (WGS) entry which is preliminary data.</text>
</comment>
<dbReference type="RefSeq" id="WP_238750466.1">
    <property type="nucleotide sequence ID" value="NZ_CAKLPZ010000001.1"/>
</dbReference>
<feature type="signal peptide" evidence="1">
    <location>
        <begin position="1"/>
        <end position="22"/>
    </location>
</feature>
<dbReference type="NCBIfam" id="TIGR03519">
    <property type="entry name" value="T9SS_PorP_fam"/>
    <property type="match status" value="1"/>
</dbReference>
<sequence length="355" mass="39146">MYRFVLAAVLTSCLLPSVSLRAQDAYFAQFFSSPSTLNPALTGLFPGRYRVAINHRSQWGQVLQTPYSTSAFAADFHYALKPKQRGSDAFGGGIYFLNDRMPEVGFASNQAMLSAAFHKTLDARGEKVLSIGGQAGVVQRSLGYGDLSFEDEFDGLTTFVPRSTREILPENSVAFGDYQLGLNYSRSPTRREIGYLVGLAVHHLTTPEQSFYAALTAEEDVQVTNTLYRRYSTYLNFRIPTNQNTEWSPRLYYTQQGPHAMLLLGSTVRLLTSDAASSAVHLGGWARAVKNQDGFGPESLTGLIGFEVSAFVFGLSYDVSLSPAERSRQFRGGLEFSVTYTGQSEEDEAVPCPKF</sequence>
<dbReference type="InterPro" id="IPR019861">
    <property type="entry name" value="PorP/SprF_Bacteroidetes"/>
</dbReference>
<keyword evidence="3" id="KW-1185">Reference proteome</keyword>
<evidence type="ECO:0000313" key="3">
    <source>
        <dbReference type="Proteomes" id="UP000837803"/>
    </source>
</evidence>
<feature type="chain" id="PRO_5046883951" description="Type IX secretion system membrane protein PorP/SprF" evidence="1">
    <location>
        <begin position="23"/>
        <end position="355"/>
    </location>
</feature>
<keyword evidence="1" id="KW-0732">Signal</keyword>
<reference evidence="2" key="1">
    <citation type="submission" date="2021-12" db="EMBL/GenBank/DDBJ databases">
        <authorList>
            <person name="Rodrigo-Torres L."/>
            <person name="Arahal R. D."/>
            <person name="Lucena T."/>
        </authorList>
    </citation>
    <scope>NUCLEOTIDE SEQUENCE</scope>
    <source>
        <strain evidence="2">CECT 8419</strain>
    </source>
</reference>
<name>A0ABM9B004_9BACT</name>
<organism evidence="2 3">
    <name type="scientific">Neolewinella maritima</name>
    <dbReference type="NCBI Taxonomy" id="1383882"/>
    <lineage>
        <taxon>Bacteria</taxon>
        <taxon>Pseudomonadati</taxon>
        <taxon>Bacteroidota</taxon>
        <taxon>Saprospiria</taxon>
        <taxon>Saprospirales</taxon>
        <taxon>Lewinellaceae</taxon>
        <taxon>Neolewinella</taxon>
    </lineage>
</organism>